<dbReference type="Proteomes" id="UP000076858">
    <property type="component" value="Unassembled WGS sequence"/>
</dbReference>
<feature type="compositionally biased region" description="Polar residues" evidence="1">
    <location>
        <begin position="110"/>
        <end position="123"/>
    </location>
</feature>
<evidence type="ECO:0000256" key="1">
    <source>
        <dbReference type="SAM" id="MobiDB-lite"/>
    </source>
</evidence>
<keyword evidence="3" id="KW-1185">Reference proteome</keyword>
<protein>
    <submittedName>
        <fullName evidence="2">Uncharacterized protein</fullName>
    </submittedName>
</protein>
<accession>A0A164J021</accession>
<feature type="region of interest" description="Disordered" evidence="1">
    <location>
        <begin position="1"/>
        <end position="62"/>
    </location>
</feature>
<name>A0A164J021_9CRUS</name>
<feature type="compositionally biased region" description="Basic and acidic residues" evidence="1">
    <location>
        <begin position="1"/>
        <end position="18"/>
    </location>
</feature>
<reference evidence="2 3" key="1">
    <citation type="submission" date="2016-03" db="EMBL/GenBank/DDBJ databases">
        <title>EvidentialGene: Evidence-directed Construction of Genes on Genomes.</title>
        <authorList>
            <person name="Gilbert D.G."/>
            <person name="Choi J.-H."/>
            <person name="Mockaitis K."/>
            <person name="Colbourne J."/>
            <person name="Pfrender M."/>
        </authorList>
    </citation>
    <scope>NUCLEOTIDE SEQUENCE [LARGE SCALE GENOMIC DNA]</scope>
    <source>
        <strain evidence="2 3">Xinb3</strain>
        <tissue evidence="2">Complete organism</tissue>
    </source>
</reference>
<dbReference type="EMBL" id="LRGB01006082">
    <property type="protein sequence ID" value="KZS01812.1"/>
    <property type="molecule type" value="Genomic_DNA"/>
</dbReference>
<organism evidence="2 3">
    <name type="scientific">Daphnia magna</name>
    <dbReference type="NCBI Taxonomy" id="35525"/>
    <lineage>
        <taxon>Eukaryota</taxon>
        <taxon>Metazoa</taxon>
        <taxon>Ecdysozoa</taxon>
        <taxon>Arthropoda</taxon>
        <taxon>Crustacea</taxon>
        <taxon>Branchiopoda</taxon>
        <taxon>Diplostraca</taxon>
        <taxon>Cladocera</taxon>
        <taxon>Anomopoda</taxon>
        <taxon>Daphniidae</taxon>
        <taxon>Daphnia</taxon>
    </lineage>
</organism>
<feature type="compositionally biased region" description="Basic residues" evidence="1">
    <location>
        <begin position="19"/>
        <end position="32"/>
    </location>
</feature>
<gene>
    <name evidence="2" type="ORF">APZ42_001418</name>
</gene>
<dbReference type="OrthoDB" id="10396709at2759"/>
<comment type="caution">
    <text evidence="2">The sequence shown here is derived from an EMBL/GenBank/DDBJ whole genome shotgun (WGS) entry which is preliminary data.</text>
</comment>
<feature type="non-terminal residue" evidence="2">
    <location>
        <position position="123"/>
    </location>
</feature>
<sequence>IMSDHEPAVGIVENDKSLAKHRKKRPNKKIKRYGIAGSSSESQQKDIADHPPTLRHMNPPAIPKGLLGVFSKQSEDGGELIRSDATLVKRRERPSRKEVMDVEEAPLSPKASTSTFPNATEKL</sequence>
<feature type="non-terminal residue" evidence="2">
    <location>
        <position position="1"/>
    </location>
</feature>
<evidence type="ECO:0000313" key="2">
    <source>
        <dbReference type="EMBL" id="KZS01812.1"/>
    </source>
</evidence>
<dbReference type="AlphaFoldDB" id="A0A164J021"/>
<proteinExistence type="predicted"/>
<feature type="region of interest" description="Disordered" evidence="1">
    <location>
        <begin position="74"/>
        <end position="123"/>
    </location>
</feature>
<evidence type="ECO:0000313" key="3">
    <source>
        <dbReference type="Proteomes" id="UP000076858"/>
    </source>
</evidence>